<evidence type="ECO:0000313" key="2">
    <source>
        <dbReference type="EMBL" id="WPU48094.1"/>
    </source>
</evidence>
<dbReference type="AlphaFoldDB" id="E1VAD8"/>
<evidence type="ECO:0000313" key="4">
    <source>
        <dbReference type="Proteomes" id="UP001322512"/>
    </source>
</evidence>
<evidence type="ECO:0000313" key="3">
    <source>
        <dbReference type="Proteomes" id="UP000008707"/>
    </source>
</evidence>
<name>E1VAD8_HALED</name>
<dbReference type="KEGG" id="hel:HELO_2100"/>
<dbReference type="STRING" id="768066.HELO_2100"/>
<dbReference type="Proteomes" id="UP000008707">
    <property type="component" value="Chromosome"/>
</dbReference>
<organism evidence="1 3">
    <name type="scientific">Halomonas elongata (strain ATCC 33173 / DSM 2581 / NBRC 15536 / NCIMB 2198 / 1H9)</name>
    <dbReference type="NCBI Taxonomy" id="768066"/>
    <lineage>
        <taxon>Bacteria</taxon>
        <taxon>Pseudomonadati</taxon>
        <taxon>Pseudomonadota</taxon>
        <taxon>Gammaproteobacteria</taxon>
        <taxon>Oceanospirillales</taxon>
        <taxon>Halomonadaceae</taxon>
        <taxon>Halomonas</taxon>
    </lineage>
</organism>
<dbReference type="HOGENOM" id="CLU_2770142_0_0_6"/>
<reference evidence="2 4" key="4">
    <citation type="submission" date="2023-11" db="EMBL/GenBank/DDBJ databases">
        <title>MicrobeMod: A computational toolkit for identifying prokaryotic methylation and restriction-modification with nanopore sequencing.</title>
        <authorList>
            <person name="Crits-Christoph A."/>
            <person name="Kang S.C."/>
            <person name="Lee H."/>
            <person name="Ostrov N."/>
        </authorList>
    </citation>
    <scope>NUCLEOTIDE SEQUENCE [LARGE SCALE GENOMIC DNA]</scope>
    <source>
        <strain evidence="2 4">ATCC 33173</strain>
    </source>
</reference>
<dbReference type="EMBL" id="FN869568">
    <property type="protein sequence ID" value="CBV41984.1"/>
    <property type="molecule type" value="Genomic_DNA"/>
</dbReference>
<keyword evidence="4" id="KW-1185">Reference proteome</keyword>
<sequence length="69" mass="7905">MTGYIRFSRYHIAKMFEMRDGLGWSYRQIAKFVGASPSGVRRAMVAAEQGERLPEVTPFYCRVCPEEVA</sequence>
<dbReference type="RefSeq" id="WP_013331856.1">
    <property type="nucleotide sequence ID" value="NC_014532.2"/>
</dbReference>
<dbReference type="GeneID" id="91009373"/>
<dbReference type="EMBL" id="CP139472">
    <property type="protein sequence ID" value="WPU48094.1"/>
    <property type="molecule type" value="Genomic_DNA"/>
</dbReference>
<accession>E1VAD8</accession>
<gene>
    <name evidence="1" type="ordered locus">HELO_2100</name>
    <name evidence="2" type="ORF">SR933_04190</name>
</gene>
<reference evidence="3" key="3">
    <citation type="journal article" date="2011" name="Environ. Microbiol.">
        <title>A blueprint of ectoine metabolism from the genome of the industrial producer Halomonas elongata DSM 2581(T).</title>
        <authorList>
            <person name="Schwibbert K."/>
            <person name="Marin-Sanguino A."/>
            <person name="Bagyan I."/>
            <person name="Heidrich G."/>
            <person name="Lentzen G."/>
            <person name="Seitz H."/>
            <person name="Rampp M."/>
            <person name="Schuster S.C."/>
            <person name="Klenk H.P."/>
            <person name="Pfeiffer F."/>
            <person name="Oesterhelt D."/>
            <person name="Kunte H.J."/>
        </authorList>
    </citation>
    <scope>NUCLEOTIDE SEQUENCE [LARGE SCALE GENOMIC DNA]</scope>
    <source>
        <strain evidence="3">ATCC 33173 / DSM 2581 / NBRC 15536 / NCIMB 2198 / 1H9</strain>
    </source>
</reference>
<reference evidence="1" key="2">
    <citation type="submission" date="2010-05" db="EMBL/GenBank/DDBJ databases">
        <title>Revision and reannotation of the Halomonas elongata DSM 2581(T) genome.</title>
        <authorList>
            <person name="Pfeiffer F."/>
            <person name="Bagyan I."/>
            <person name="Alfaro-Espinoza G."/>
            <person name="Zamora-Lagos M.A."/>
            <person name="Habermann B."/>
            <person name="Oesterhelt D."/>
            <person name="Kunte H.J."/>
        </authorList>
    </citation>
    <scope>NUCLEOTIDE SEQUENCE</scope>
    <source>
        <strain evidence="1">Type strain: DSM 2581</strain>
    </source>
</reference>
<proteinExistence type="predicted"/>
<dbReference type="Proteomes" id="UP001322512">
    <property type="component" value="Chromosome"/>
</dbReference>
<evidence type="ECO:0000313" key="1">
    <source>
        <dbReference type="EMBL" id="CBV41984.1"/>
    </source>
</evidence>
<reference evidence="1" key="1">
    <citation type="journal article" date="2010" name="Environ. Microbiol.">
        <title>A blueprint of ectoine metabolism from the genome of the industrial producer Halomonas elongata DSM 2581(T).</title>
        <authorList>
            <person name="Schwibbert K."/>
            <person name="Marin-Sanguino A."/>
            <person name="Bagyan I."/>
            <person name="Heidrich G."/>
            <person name="Lentzen G."/>
            <person name="Seitz H."/>
            <person name="Rampp M."/>
            <person name="Schuster S.C."/>
            <person name="Klenk H.P."/>
            <person name="Pfeiffer F."/>
            <person name="Oesterhelt D."/>
            <person name="Kunte H.J."/>
        </authorList>
    </citation>
    <scope>NUCLEOTIDE SEQUENCE</scope>
    <source>
        <strain evidence="1">Type strain: DSM 2581</strain>
    </source>
</reference>
<protein>
    <submittedName>
        <fullName evidence="1">Uncharacterized protein</fullName>
    </submittedName>
</protein>